<accession>A0A0S3S152</accession>
<dbReference type="OrthoDB" id="511315at2759"/>
<dbReference type="Proteomes" id="UP000291084">
    <property type="component" value="Chromosome 4"/>
</dbReference>
<dbReference type="AlphaFoldDB" id="A0A0S3S152"/>
<keyword evidence="1" id="KW-0812">Transmembrane</keyword>
<proteinExistence type="predicted"/>
<keyword evidence="3" id="KW-1185">Reference proteome</keyword>
<name>A0A0S3S152_PHAAN</name>
<evidence type="ECO:0000313" key="2">
    <source>
        <dbReference type="EMBL" id="BAT86534.1"/>
    </source>
</evidence>
<evidence type="ECO:0000256" key="1">
    <source>
        <dbReference type="SAM" id="Phobius"/>
    </source>
</evidence>
<gene>
    <name evidence="2" type="primary">Vigan.04G420000</name>
    <name evidence="2" type="ORF">VIGAN_04420000</name>
</gene>
<dbReference type="PANTHER" id="PTHR35754">
    <property type="entry name" value="ATP SYNTHASE SUBUNIT B"/>
    <property type="match status" value="1"/>
</dbReference>
<protein>
    <submittedName>
        <fullName evidence="2">Uncharacterized protein</fullName>
    </submittedName>
</protein>
<organism evidence="2 3">
    <name type="scientific">Vigna angularis var. angularis</name>
    <dbReference type="NCBI Taxonomy" id="157739"/>
    <lineage>
        <taxon>Eukaryota</taxon>
        <taxon>Viridiplantae</taxon>
        <taxon>Streptophyta</taxon>
        <taxon>Embryophyta</taxon>
        <taxon>Tracheophyta</taxon>
        <taxon>Spermatophyta</taxon>
        <taxon>Magnoliopsida</taxon>
        <taxon>eudicotyledons</taxon>
        <taxon>Gunneridae</taxon>
        <taxon>Pentapetalae</taxon>
        <taxon>rosids</taxon>
        <taxon>fabids</taxon>
        <taxon>Fabales</taxon>
        <taxon>Fabaceae</taxon>
        <taxon>Papilionoideae</taxon>
        <taxon>50 kb inversion clade</taxon>
        <taxon>NPAAA clade</taxon>
        <taxon>indigoferoid/millettioid clade</taxon>
        <taxon>Phaseoleae</taxon>
        <taxon>Vigna</taxon>
    </lineage>
</organism>
<keyword evidence="1" id="KW-1133">Transmembrane helix</keyword>
<feature type="transmembrane region" description="Helical" evidence="1">
    <location>
        <begin position="27"/>
        <end position="48"/>
    </location>
</feature>
<sequence>MVAGGGALNAFHCCITMTCADVHLIQYFLNLLIIFFFSFFNSTFVIFLSSTLGFQQSLVGDALLSCNQNEEYSLLQSCNDNMPVVGLDSMEMANSTLEDFCRSYLMFHGLDVSKPQYIFKHLPILSFTESYIYQLDKMNEKLLQTPNNEKHVFGAKDKRETELFVSCFSNDPLRPLVTILEHKGLLTERIREELRHGEEYWALERKLCSALINKAEILVEDVMKAVHLKSFDYRVLNLLLYELQGTKVEELHMEFLSISEFLVEVSDDLMTC</sequence>
<dbReference type="PANTHER" id="PTHR35754:SF2">
    <property type="entry name" value="ATP SYNTHASE SUBUNIT B"/>
    <property type="match status" value="1"/>
</dbReference>
<reference evidence="2 3" key="1">
    <citation type="journal article" date="2015" name="Sci. Rep.">
        <title>The power of single molecule real-time sequencing technology in the de novo assembly of a eukaryotic genome.</title>
        <authorList>
            <person name="Sakai H."/>
            <person name="Naito K."/>
            <person name="Ogiso-Tanaka E."/>
            <person name="Takahashi Y."/>
            <person name="Iseki K."/>
            <person name="Muto C."/>
            <person name="Satou K."/>
            <person name="Teruya K."/>
            <person name="Shiroma A."/>
            <person name="Shimoji M."/>
            <person name="Hirano T."/>
            <person name="Itoh T."/>
            <person name="Kaga A."/>
            <person name="Tomooka N."/>
        </authorList>
    </citation>
    <scope>NUCLEOTIDE SEQUENCE [LARGE SCALE GENOMIC DNA]</scope>
    <source>
        <strain evidence="3">cv. Shumari</strain>
    </source>
</reference>
<keyword evidence="1" id="KW-0472">Membrane</keyword>
<evidence type="ECO:0000313" key="3">
    <source>
        <dbReference type="Proteomes" id="UP000291084"/>
    </source>
</evidence>
<dbReference type="EMBL" id="AP015037">
    <property type="protein sequence ID" value="BAT86534.1"/>
    <property type="molecule type" value="Genomic_DNA"/>
</dbReference>